<dbReference type="SMART" id="SM00318">
    <property type="entry name" value="SNc"/>
    <property type="match status" value="1"/>
</dbReference>
<feature type="compositionally biased region" description="Basic and acidic residues" evidence="2">
    <location>
        <begin position="7"/>
        <end position="27"/>
    </location>
</feature>
<dbReference type="Gene3D" id="2.40.50.90">
    <property type="match status" value="5"/>
</dbReference>
<dbReference type="OMA" id="YINRYFN"/>
<dbReference type="EMBL" id="BDEQ01000001">
    <property type="protein sequence ID" value="GAT94585.1"/>
    <property type="molecule type" value="Genomic_DNA"/>
</dbReference>
<comment type="caution">
    <text evidence="4">The sequence shown here is derived from an EMBL/GenBank/DDBJ whole genome shotgun (WGS) entry which is preliminary data.</text>
</comment>
<dbReference type="FunFam" id="2.40.50.90:FF:000057">
    <property type="entry name" value="Nuclease domain containing protein"/>
    <property type="match status" value="1"/>
</dbReference>
<dbReference type="InterPro" id="IPR035437">
    <property type="entry name" value="SNase_OB-fold_sf"/>
</dbReference>
<sequence length="861" mass="98892">MPAQNTQKKDLSKKVEKKPESEPKKEKKTFTAFVAKVKSNNSLTLSSKKDDKRSTVVLAYVDLPRYDAKEKKEEAFAYETNEILRKKLVTGKEVKFEVVSEHQGIPKAVVPFVRKENIVCTLIESGYASLKIKGKGKEFSQYFDAEQKAKDSHRGIFSEDMIKIAKKRPENIFFNEKEISELKGKTIQGHIKRVEAPSHYIIEDTNRRRFKVVLYGVNQMLRYNTEKDVFDFDDDAKDAMKYINRSFNQRDVTVKVIETSQRVAYAQLSVEKKDVAEELLRSGFVVCSKLENATEEIKQKYQAAEKEAKKEKKARWTEFDQAAEDAIIAKRQQRLKELEDRRKNAKIISGAEIIYIGNHIKAKKGNEEYNIHLASVRPVFKKNDKEFNDLVQFRIKECLRKLIVGKKFEAKECYKRSFTKEDKTIEEVFYDVYASGKNVAVTLIKEGLVVLEKTRDEFYQSFDYKLLSETPKGEYKEKVVTQYPAEKRESIKDVFLNNSFNCIVERVINVCKYVIYIPEKDCRMTVVLSHCRIPRDDENEELKKFNEESKAAVRALFGLNEVTVDFREFFKGNFCVDILSKKFDLCDLVLSKAYAQFSGRDIPENIAEMKENQEGIYKFAGAKKEGESKPVRPVKVVKEVHREIKFGEGKNVYITGFDGSMIYYYEKVADAKFIEELSNKLKKCNKGSVEQKDGQKCVVEIKGVQYRAIITKAVPTANVVKCIDTGAVIVCGKNKLKPLKEEYENIEVTVKSIALAGVKTLVRGKDVDFDAMINAVSSFFNKEATMFVATINDKEVAKVVVGDVCINNMLIEEGLSILDRFFNDNSDWGRAMTSAQSAAKDKHLNVWRYGEIDDDEEKDKH</sequence>
<dbReference type="PANTHER" id="PTHR12302">
    <property type="entry name" value="EBNA2 BINDING PROTEIN P100"/>
    <property type="match status" value="1"/>
</dbReference>
<dbReference type="InterPro" id="IPR002999">
    <property type="entry name" value="Tudor"/>
</dbReference>
<feature type="domain" description="TNase-like" evidence="3">
    <location>
        <begin position="28"/>
        <end position="159"/>
    </location>
</feature>
<evidence type="ECO:0000256" key="2">
    <source>
        <dbReference type="SAM" id="MobiDB-lite"/>
    </source>
</evidence>
<name>A0A5K1UWV6_ENTHI</name>
<keyword evidence="1" id="KW-0175">Coiled coil</keyword>
<protein>
    <recommendedName>
        <fullName evidence="3">TNase-like domain-containing protein</fullName>
    </recommendedName>
</protein>
<dbReference type="Proteomes" id="UP000078387">
    <property type="component" value="Unassembled WGS sequence"/>
</dbReference>
<accession>A0A5K1UWV6</accession>
<reference evidence="4 5" key="1">
    <citation type="submission" date="2016-05" db="EMBL/GenBank/DDBJ databases">
        <title>First whole genome sequencing of Entamoeba histolytica HM1:IMSS-clone-6.</title>
        <authorList>
            <person name="Mukherjee Avik.K."/>
            <person name="Izumyama S."/>
            <person name="Nakada-Tsukui K."/>
            <person name="Nozaki T."/>
        </authorList>
    </citation>
    <scope>NUCLEOTIDE SEQUENCE [LARGE SCALE GENOMIC DNA]</scope>
    <source>
        <strain evidence="4 5">HM1:IMSS clone 6</strain>
    </source>
</reference>
<dbReference type="AlphaFoldDB" id="A0A5K1UWV6"/>
<dbReference type="VEuPathDB" id="AmoebaDB:EHI7A_097250"/>
<dbReference type="FunFam" id="2.40.50.90:FF:000075">
    <property type="entry name" value="Nuclease domain containing protein"/>
    <property type="match status" value="1"/>
</dbReference>
<dbReference type="Pfam" id="PF00565">
    <property type="entry name" value="SNase"/>
    <property type="match status" value="2"/>
</dbReference>
<dbReference type="VEuPathDB" id="AmoebaDB:EHI_005150"/>
<dbReference type="VEuPathDB" id="AmoebaDB:KM1_174780"/>
<evidence type="ECO:0000256" key="1">
    <source>
        <dbReference type="SAM" id="Coils"/>
    </source>
</evidence>
<dbReference type="SUPFAM" id="SSF50199">
    <property type="entry name" value="Staphylococcal nuclease"/>
    <property type="match status" value="3"/>
</dbReference>
<dbReference type="GO" id="GO:0006402">
    <property type="term" value="P:mRNA catabolic process"/>
    <property type="evidence" value="ECO:0007669"/>
    <property type="project" value="TreeGrafter"/>
</dbReference>
<dbReference type="GO" id="GO:0003723">
    <property type="term" value="F:RNA binding"/>
    <property type="evidence" value="ECO:0007669"/>
    <property type="project" value="TreeGrafter"/>
</dbReference>
<dbReference type="PANTHER" id="PTHR12302:SF2">
    <property type="entry name" value="STAPHYLOCOCCAL NUCLEASE DOMAIN-CONTAINING PROTEIN 1"/>
    <property type="match status" value="1"/>
</dbReference>
<dbReference type="FunFam" id="2.40.50.90:FF:000053">
    <property type="entry name" value="Nuclease domain containing protein"/>
    <property type="match status" value="1"/>
</dbReference>
<evidence type="ECO:0000313" key="4">
    <source>
        <dbReference type="EMBL" id="GAT94585.1"/>
    </source>
</evidence>
<dbReference type="Pfam" id="PF00567">
    <property type="entry name" value="TUDOR"/>
    <property type="match status" value="1"/>
</dbReference>
<gene>
    <name evidence="4" type="ORF">CL6EHI_005150</name>
</gene>
<feature type="region of interest" description="Disordered" evidence="2">
    <location>
        <begin position="1"/>
        <end position="27"/>
    </location>
</feature>
<dbReference type="GO" id="GO:0005829">
    <property type="term" value="C:cytosol"/>
    <property type="evidence" value="ECO:0007669"/>
    <property type="project" value="TreeGrafter"/>
</dbReference>
<dbReference type="VEuPathDB" id="AmoebaDB:EHI8A_116520"/>
<dbReference type="VEuPathDB" id="AmoebaDB:EHI5A_039690"/>
<dbReference type="Gene3D" id="2.30.30.140">
    <property type="match status" value="1"/>
</dbReference>
<organism evidence="4 5">
    <name type="scientific">Entamoeba histolytica</name>
    <dbReference type="NCBI Taxonomy" id="5759"/>
    <lineage>
        <taxon>Eukaryota</taxon>
        <taxon>Amoebozoa</taxon>
        <taxon>Evosea</taxon>
        <taxon>Archamoebae</taxon>
        <taxon>Mastigamoebida</taxon>
        <taxon>Entamoebidae</taxon>
        <taxon>Entamoeba</taxon>
    </lineage>
</organism>
<dbReference type="InterPro" id="IPR016071">
    <property type="entry name" value="Staphylococal_nuclease_OB-fold"/>
</dbReference>
<evidence type="ECO:0000259" key="3">
    <source>
        <dbReference type="SMART" id="SM00318"/>
    </source>
</evidence>
<dbReference type="GO" id="GO:0004518">
    <property type="term" value="F:nuclease activity"/>
    <property type="evidence" value="ECO:0007669"/>
    <property type="project" value="TreeGrafter"/>
</dbReference>
<proteinExistence type="predicted"/>
<evidence type="ECO:0000313" key="5">
    <source>
        <dbReference type="Proteomes" id="UP000078387"/>
    </source>
</evidence>
<dbReference type="FunFam" id="2.40.50.90:FF:000054">
    <property type="entry name" value="Nuclease domain containing protein"/>
    <property type="match status" value="1"/>
</dbReference>
<feature type="coiled-coil region" evidence="1">
    <location>
        <begin position="287"/>
        <end position="348"/>
    </location>
</feature>
<dbReference type="GO" id="GO:0005634">
    <property type="term" value="C:nucleus"/>
    <property type="evidence" value="ECO:0007669"/>
    <property type="project" value="TreeGrafter"/>
</dbReference>